<reference evidence="2" key="1">
    <citation type="journal article" date="2019" name="Int. J. Syst. Evol. Microbiol.">
        <title>The Global Catalogue of Microorganisms (GCM) 10K type strain sequencing project: providing services to taxonomists for standard genome sequencing and annotation.</title>
        <authorList>
            <consortium name="The Broad Institute Genomics Platform"/>
            <consortium name="The Broad Institute Genome Sequencing Center for Infectious Disease"/>
            <person name="Wu L."/>
            <person name="Ma J."/>
        </authorList>
    </citation>
    <scope>NUCLEOTIDE SEQUENCE [LARGE SCALE GENOMIC DNA]</scope>
    <source>
        <strain evidence="2">JCM 17626</strain>
    </source>
</reference>
<dbReference type="EMBL" id="BAABBY010000015">
    <property type="protein sequence ID" value="GAA4213104.1"/>
    <property type="molecule type" value="Genomic_DNA"/>
</dbReference>
<proteinExistence type="predicted"/>
<evidence type="ECO:0000313" key="1">
    <source>
        <dbReference type="EMBL" id="GAA4213104.1"/>
    </source>
</evidence>
<gene>
    <name evidence="1" type="ORF">GCM10022289_44800</name>
</gene>
<dbReference type="Proteomes" id="UP001501772">
    <property type="component" value="Unassembled WGS sequence"/>
</dbReference>
<dbReference type="RefSeq" id="WP_344853657.1">
    <property type="nucleotide sequence ID" value="NZ_BAABBY010000015.1"/>
</dbReference>
<name>A0ABP8BQV9_9SPHI</name>
<organism evidence="1 2">
    <name type="scientific">Pedobacter jeongneungensis</name>
    <dbReference type="NCBI Taxonomy" id="947309"/>
    <lineage>
        <taxon>Bacteria</taxon>
        <taxon>Pseudomonadati</taxon>
        <taxon>Bacteroidota</taxon>
        <taxon>Sphingobacteriia</taxon>
        <taxon>Sphingobacteriales</taxon>
        <taxon>Sphingobacteriaceae</taxon>
        <taxon>Pedobacter</taxon>
    </lineage>
</organism>
<sequence>MINVGLVGEDPNDTVAISKLLSKKYAEKIRFHSLAKRLRGCQLDSPKILKTLPIDFKDKECEFIIYVRDLDGFSSEKAKFEAKNKWFTTLDARINGQGILLLNIWELECLILGDIETFNRLYNVNCNFKGDPVMIKDPKGFLMKETAKSKKKYQESHCRDIFGDLDFEKVSKNCSPFRTFIKNLDEKLSKERS</sequence>
<comment type="caution">
    <text evidence="1">The sequence shown here is derived from an EMBL/GenBank/DDBJ whole genome shotgun (WGS) entry which is preliminary data.</text>
</comment>
<accession>A0ABP8BQV9</accession>
<keyword evidence="2" id="KW-1185">Reference proteome</keyword>
<evidence type="ECO:0000313" key="2">
    <source>
        <dbReference type="Proteomes" id="UP001501772"/>
    </source>
</evidence>
<evidence type="ECO:0008006" key="3">
    <source>
        <dbReference type="Google" id="ProtNLM"/>
    </source>
</evidence>
<protein>
    <recommendedName>
        <fullName evidence="3">DUF4276 family protein</fullName>
    </recommendedName>
</protein>